<dbReference type="UniPathway" id="UPA00391"/>
<evidence type="ECO:0000256" key="6">
    <source>
        <dbReference type="ARBA" id="ARBA00022833"/>
    </source>
</evidence>
<keyword evidence="5 11" id="KW-0671">Queuosine biosynthesis</keyword>
<comment type="cofactor">
    <cofactor evidence="11">
        <name>Zn(2+)</name>
        <dbReference type="ChEBI" id="CHEBI:29105"/>
    </cofactor>
    <text evidence="11">Binds 1 zinc ion per subunit.</text>
</comment>
<feature type="binding site" evidence="11">
    <location>
        <position position="194"/>
    </location>
    <ligand>
        <name>Zn(2+)</name>
        <dbReference type="ChEBI" id="CHEBI:29105"/>
    </ligand>
</feature>
<dbReference type="InterPro" id="IPR014729">
    <property type="entry name" value="Rossmann-like_a/b/a_fold"/>
</dbReference>
<keyword evidence="4 11" id="KW-0547">Nucleotide-binding</keyword>
<evidence type="ECO:0000313" key="13">
    <source>
        <dbReference type="Proteomes" id="UP000603434"/>
    </source>
</evidence>
<keyword evidence="6 11" id="KW-0862">Zinc</keyword>
<dbReference type="PANTHER" id="PTHR42914">
    <property type="entry name" value="7-CYANO-7-DEAZAGUANINE SYNTHASE"/>
    <property type="match status" value="1"/>
</dbReference>
<sequence>MSIPKAVVLSSGGLDSTTVMAIAKHAGFAIYSLSFDYGQRHAFEVESARKVAKAFGAQEHLVINIDLKKIGGSALTDDIDVPKTGTEASRAEGIPATYVPARNTIFLAYALAWAEVLQSSDIFLGVNAIDYSGYPDCRPEYIEAFERMANLATKAAVQGITQTKIRTPLIHMTKAQIIQKGIELGVDYSLTHSCYDPTPQGLACGRCDSCILRLKGFKATGIADPAKYIC</sequence>
<dbReference type="Gene3D" id="3.40.50.620">
    <property type="entry name" value="HUPs"/>
    <property type="match status" value="1"/>
</dbReference>
<evidence type="ECO:0000256" key="5">
    <source>
        <dbReference type="ARBA" id="ARBA00022785"/>
    </source>
</evidence>
<evidence type="ECO:0000256" key="4">
    <source>
        <dbReference type="ARBA" id="ARBA00022741"/>
    </source>
</evidence>
<dbReference type="NCBIfam" id="TIGR00364">
    <property type="entry name" value="7-cyano-7-deazaguanine synthase QueC"/>
    <property type="match status" value="1"/>
</dbReference>
<dbReference type="HAMAP" id="MF_01633">
    <property type="entry name" value="QueC"/>
    <property type="match status" value="1"/>
</dbReference>
<name>A0A8J6NWJ3_9BACT</name>
<dbReference type="GO" id="GO:0008616">
    <property type="term" value="P:tRNA queuosine(34) biosynthetic process"/>
    <property type="evidence" value="ECO:0007669"/>
    <property type="project" value="UniProtKB-UniRule"/>
</dbReference>
<comment type="function">
    <text evidence="11">Catalyzes the ATP-dependent conversion of 7-carboxy-7-deazaguanine (CDG) to 7-cyano-7-deazaguanine (preQ(0)).</text>
</comment>
<feature type="binding site" evidence="11">
    <location>
        <position position="207"/>
    </location>
    <ligand>
        <name>Zn(2+)</name>
        <dbReference type="ChEBI" id="CHEBI:29105"/>
    </ligand>
</feature>
<dbReference type="SUPFAM" id="SSF52402">
    <property type="entry name" value="Adenine nucleotide alpha hydrolases-like"/>
    <property type="match status" value="1"/>
</dbReference>
<keyword evidence="7 11" id="KW-0067">ATP-binding</keyword>
<dbReference type="GO" id="GO:0016879">
    <property type="term" value="F:ligase activity, forming carbon-nitrogen bonds"/>
    <property type="evidence" value="ECO:0007669"/>
    <property type="project" value="UniProtKB-UniRule"/>
</dbReference>
<feature type="binding site" evidence="11">
    <location>
        <position position="210"/>
    </location>
    <ligand>
        <name>Zn(2+)</name>
        <dbReference type="ChEBI" id="CHEBI:29105"/>
    </ligand>
</feature>
<evidence type="ECO:0000313" key="12">
    <source>
        <dbReference type="EMBL" id="MBC8361948.1"/>
    </source>
</evidence>
<evidence type="ECO:0000256" key="9">
    <source>
        <dbReference type="ARBA" id="ARBA00039149"/>
    </source>
</evidence>
<evidence type="ECO:0000256" key="7">
    <source>
        <dbReference type="ARBA" id="ARBA00022840"/>
    </source>
</evidence>
<dbReference type="Pfam" id="PF06508">
    <property type="entry name" value="QueC"/>
    <property type="match status" value="1"/>
</dbReference>
<dbReference type="InterPro" id="IPR018317">
    <property type="entry name" value="QueC"/>
</dbReference>
<evidence type="ECO:0000256" key="8">
    <source>
        <dbReference type="ARBA" id="ARBA00037993"/>
    </source>
</evidence>
<dbReference type="CDD" id="cd01995">
    <property type="entry name" value="QueC-like"/>
    <property type="match status" value="1"/>
</dbReference>
<evidence type="ECO:0000256" key="11">
    <source>
        <dbReference type="HAMAP-Rule" id="MF_01633"/>
    </source>
</evidence>
<protein>
    <recommendedName>
        <fullName evidence="9 11">7-cyano-7-deazaguanine synthase</fullName>
        <ecNumber evidence="9 11">6.3.4.20</ecNumber>
    </recommendedName>
    <alternativeName>
        <fullName evidence="11">7-cyano-7-carbaguanine synthase</fullName>
    </alternativeName>
    <alternativeName>
        <fullName evidence="11">PreQ(0) synthase</fullName>
    </alternativeName>
    <alternativeName>
        <fullName evidence="11">Queuosine biosynthesis protein QueC</fullName>
    </alternativeName>
</protein>
<dbReference type="PANTHER" id="PTHR42914:SF1">
    <property type="entry name" value="7-CYANO-7-DEAZAGUANINE SYNTHASE"/>
    <property type="match status" value="1"/>
</dbReference>
<evidence type="ECO:0000256" key="3">
    <source>
        <dbReference type="ARBA" id="ARBA00022723"/>
    </source>
</evidence>
<reference evidence="12 13" key="1">
    <citation type="submission" date="2020-08" db="EMBL/GenBank/DDBJ databases">
        <title>Bridging the membrane lipid divide: bacteria of the FCB group superphylum have the potential to synthesize archaeal ether lipids.</title>
        <authorList>
            <person name="Villanueva L."/>
            <person name="Von Meijenfeldt F.A.B."/>
            <person name="Westbye A.B."/>
            <person name="Yadav S."/>
            <person name="Hopmans E.C."/>
            <person name="Dutilh B.E."/>
            <person name="Sinninghe Damste J.S."/>
        </authorList>
    </citation>
    <scope>NUCLEOTIDE SEQUENCE [LARGE SCALE GENOMIC DNA]</scope>
    <source>
        <strain evidence="12">NIOZ-UU30</strain>
    </source>
</reference>
<dbReference type="Proteomes" id="UP000603434">
    <property type="component" value="Unassembled WGS sequence"/>
</dbReference>
<feature type="binding site" evidence="11">
    <location>
        <begin position="10"/>
        <end position="20"/>
    </location>
    <ligand>
        <name>ATP</name>
        <dbReference type="ChEBI" id="CHEBI:30616"/>
    </ligand>
</feature>
<dbReference type="GO" id="GO:0005524">
    <property type="term" value="F:ATP binding"/>
    <property type="evidence" value="ECO:0007669"/>
    <property type="project" value="UniProtKB-UniRule"/>
</dbReference>
<dbReference type="PIRSF" id="PIRSF006293">
    <property type="entry name" value="ExsB"/>
    <property type="match status" value="1"/>
</dbReference>
<comment type="pathway">
    <text evidence="1 11">Purine metabolism; 7-cyano-7-deazaguanine biosynthesis.</text>
</comment>
<dbReference type="AlphaFoldDB" id="A0A8J6NWJ3"/>
<dbReference type="GO" id="GO:0008270">
    <property type="term" value="F:zinc ion binding"/>
    <property type="evidence" value="ECO:0007669"/>
    <property type="project" value="UniProtKB-UniRule"/>
</dbReference>
<evidence type="ECO:0000256" key="10">
    <source>
        <dbReference type="ARBA" id="ARBA00047890"/>
    </source>
</evidence>
<evidence type="ECO:0000256" key="1">
    <source>
        <dbReference type="ARBA" id="ARBA00005061"/>
    </source>
</evidence>
<comment type="similarity">
    <text evidence="8 11">Belongs to the QueC family.</text>
</comment>
<evidence type="ECO:0000256" key="2">
    <source>
        <dbReference type="ARBA" id="ARBA00022598"/>
    </source>
</evidence>
<comment type="catalytic activity">
    <reaction evidence="10 11">
        <text>7-carboxy-7-carbaguanine + NH4(+) + 2 ATP = 7-cyano-7-carbaguanine + 2 AMP + 2 diphosphate + 2 H(+)</text>
        <dbReference type="Rhea" id="RHEA:27982"/>
        <dbReference type="ChEBI" id="CHEBI:15378"/>
        <dbReference type="ChEBI" id="CHEBI:28938"/>
        <dbReference type="ChEBI" id="CHEBI:30616"/>
        <dbReference type="ChEBI" id="CHEBI:33019"/>
        <dbReference type="ChEBI" id="CHEBI:45075"/>
        <dbReference type="ChEBI" id="CHEBI:61036"/>
        <dbReference type="ChEBI" id="CHEBI:456215"/>
        <dbReference type="EC" id="6.3.4.20"/>
    </reaction>
</comment>
<dbReference type="EMBL" id="JACNJH010000160">
    <property type="protein sequence ID" value="MBC8361948.1"/>
    <property type="molecule type" value="Genomic_DNA"/>
</dbReference>
<keyword evidence="2 11" id="KW-0436">Ligase</keyword>
<proteinExistence type="inferred from homology"/>
<feature type="binding site" evidence="11">
    <location>
        <position position="204"/>
    </location>
    <ligand>
        <name>Zn(2+)</name>
        <dbReference type="ChEBI" id="CHEBI:29105"/>
    </ligand>
</feature>
<dbReference type="EC" id="6.3.4.20" evidence="9 11"/>
<gene>
    <name evidence="11 12" type="primary">queC</name>
    <name evidence="12" type="ORF">H8E23_11165</name>
</gene>
<keyword evidence="3 11" id="KW-0479">Metal-binding</keyword>
<accession>A0A8J6NWJ3</accession>
<organism evidence="12 13">
    <name type="scientific">Candidatus Desulfatibia profunda</name>
    <dbReference type="NCBI Taxonomy" id="2841695"/>
    <lineage>
        <taxon>Bacteria</taxon>
        <taxon>Pseudomonadati</taxon>
        <taxon>Thermodesulfobacteriota</taxon>
        <taxon>Desulfobacteria</taxon>
        <taxon>Desulfobacterales</taxon>
        <taxon>Desulfobacterales incertae sedis</taxon>
        <taxon>Candidatus Desulfatibia</taxon>
    </lineage>
</organism>
<comment type="caution">
    <text evidence="12">The sequence shown here is derived from an EMBL/GenBank/DDBJ whole genome shotgun (WGS) entry which is preliminary data.</text>
</comment>